<dbReference type="InterPro" id="IPR016024">
    <property type="entry name" value="ARM-type_fold"/>
</dbReference>
<accession>A0A443SAN3</accession>
<dbReference type="InterPro" id="IPR011989">
    <property type="entry name" value="ARM-like"/>
</dbReference>
<keyword evidence="5" id="KW-1185">Reference proteome</keyword>
<dbReference type="SUPFAM" id="SSF48371">
    <property type="entry name" value="ARM repeat"/>
    <property type="match status" value="1"/>
</dbReference>
<dbReference type="Proteomes" id="UP000288716">
    <property type="component" value="Unassembled WGS sequence"/>
</dbReference>
<proteinExistence type="predicted"/>
<dbReference type="GO" id="GO:0005737">
    <property type="term" value="C:cytoplasm"/>
    <property type="evidence" value="ECO:0007669"/>
    <property type="project" value="UniProtKB-SubCell"/>
</dbReference>
<reference evidence="4 5" key="1">
    <citation type="journal article" date="2018" name="Gigascience">
        <title>Genomes of trombidid mites reveal novel predicted allergens and laterally-transferred genes associated with secondary metabolism.</title>
        <authorList>
            <person name="Dong X."/>
            <person name="Chaisiri K."/>
            <person name="Xia D."/>
            <person name="Armstrong S.D."/>
            <person name="Fang Y."/>
            <person name="Donnelly M.J."/>
            <person name="Kadowaki T."/>
            <person name="McGarry J.W."/>
            <person name="Darby A.C."/>
            <person name="Makepeace B.L."/>
        </authorList>
    </citation>
    <scope>NUCLEOTIDE SEQUENCE [LARGE SCALE GENOMIC DNA]</scope>
    <source>
        <strain evidence="4">UoL-UT</strain>
    </source>
</reference>
<keyword evidence="2" id="KW-0963">Cytoplasm</keyword>
<dbReference type="VEuPathDB" id="VectorBase:LDEU007432"/>
<dbReference type="EMBL" id="NCKV01004661">
    <property type="protein sequence ID" value="RWS24608.1"/>
    <property type="molecule type" value="Genomic_DNA"/>
</dbReference>
<dbReference type="GO" id="GO:0034128">
    <property type="term" value="P:negative regulation of MyD88-independent toll-like receptor signaling pathway"/>
    <property type="evidence" value="ECO:0007669"/>
    <property type="project" value="InterPro"/>
</dbReference>
<keyword evidence="3" id="KW-0677">Repeat</keyword>
<dbReference type="PANTHER" id="PTHR22998:SF1">
    <property type="entry name" value="NAD(+) HYDROLASE SARM1"/>
    <property type="match status" value="1"/>
</dbReference>
<gene>
    <name evidence="4" type="ORF">B4U80_04874</name>
</gene>
<dbReference type="GO" id="GO:0030425">
    <property type="term" value="C:dendrite"/>
    <property type="evidence" value="ECO:0007669"/>
    <property type="project" value="TreeGrafter"/>
</dbReference>
<evidence type="ECO:0000256" key="1">
    <source>
        <dbReference type="ARBA" id="ARBA00004496"/>
    </source>
</evidence>
<evidence type="ECO:0000313" key="5">
    <source>
        <dbReference type="Proteomes" id="UP000288716"/>
    </source>
</evidence>
<evidence type="ECO:0000256" key="3">
    <source>
        <dbReference type="ARBA" id="ARBA00022737"/>
    </source>
</evidence>
<dbReference type="GO" id="GO:0048678">
    <property type="term" value="P:response to axon injury"/>
    <property type="evidence" value="ECO:0007669"/>
    <property type="project" value="InterPro"/>
</dbReference>
<dbReference type="STRING" id="299467.A0A443SAN3"/>
<dbReference type="Gene3D" id="1.25.10.10">
    <property type="entry name" value="Leucine-rich Repeat Variant"/>
    <property type="match status" value="1"/>
</dbReference>
<sequence length="618" mass="68538">MNSSRDSRLHSVAKEQGLSVSCAVPSETEVENEGIVTTPTSATTSPALSAYKKYEHRKAMSAAKECFVSDVIKAEKSKEKNHEICRMQTNGMDFEESNSESRVNANVETVDGLSASKTCNRRQDQFQLRTNDKFHHQSASSKSTALKLSSENISSEKNVFETQKEEKLIHQDKNLTSSTSSKFMRKSSSTVTSSSMISNIHQLSGDLLVSSESPIITEPLSPEVNSFVQEVDVDLNLLSLRYDDERHVKIDKSVISSSIAKIKNKMNKLIEKLNNSEKDETLSILKAMIIVSKKAWSLNSCGHEIGFSLCNLFRTSGVLDLLIENCAKDSEKDVQLLSMQLLEQNLSAENRTYVVEKGFAKVVSAAFDFCCNKNLVVCGRVGTGILEHLFKHSEETCKEMIKMGALKALLYKCRATDVEILRRCAAGLANLALFGGAENQATMIEEKAPIWLFPLIFNNDDNVKYFACLATAVLVANKEIESEIIRTGTLDLVESFVATHNPQEFAANSINRLHGQSKNCLLKLVPVLDSDREEAKSLAAFHFVVEAWIRKKQGTSSVFHEIGAVDALKRVASTPAIASKFAAQALKLIGEQVPHKLSLQVPLWTVDDVREWIKQPFM</sequence>
<name>A0A443SAN3_9ACAR</name>
<comment type="caution">
    <text evidence="4">The sequence shown here is derived from an EMBL/GenBank/DDBJ whole genome shotgun (WGS) entry which is preliminary data.</text>
</comment>
<comment type="subcellular location">
    <subcellularLocation>
        <location evidence="1">Cytoplasm</location>
    </subcellularLocation>
</comment>
<dbReference type="InterPro" id="IPR039184">
    <property type="entry name" value="SARM1"/>
</dbReference>
<organism evidence="4 5">
    <name type="scientific">Leptotrombidium deliense</name>
    <dbReference type="NCBI Taxonomy" id="299467"/>
    <lineage>
        <taxon>Eukaryota</taxon>
        <taxon>Metazoa</taxon>
        <taxon>Ecdysozoa</taxon>
        <taxon>Arthropoda</taxon>
        <taxon>Chelicerata</taxon>
        <taxon>Arachnida</taxon>
        <taxon>Acari</taxon>
        <taxon>Acariformes</taxon>
        <taxon>Trombidiformes</taxon>
        <taxon>Prostigmata</taxon>
        <taxon>Anystina</taxon>
        <taxon>Parasitengona</taxon>
        <taxon>Trombiculoidea</taxon>
        <taxon>Trombiculidae</taxon>
        <taxon>Leptotrombidium</taxon>
    </lineage>
</organism>
<protein>
    <submittedName>
        <fullName evidence="4">Sterile alpha and TIR motif-containing protein 1-like protein</fullName>
    </submittedName>
</protein>
<evidence type="ECO:0000256" key="2">
    <source>
        <dbReference type="ARBA" id="ARBA00022490"/>
    </source>
</evidence>
<dbReference type="AlphaFoldDB" id="A0A443SAN3"/>
<dbReference type="GO" id="GO:0003953">
    <property type="term" value="F:NAD+ nucleosidase activity"/>
    <property type="evidence" value="ECO:0007669"/>
    <property type="project" value="InterPro"/>
</dbReference>
<dbReference type="OrthoDB" id="202764at2759"/>
<dbReference type="GO" id="GO:0035591">
    <property type="term" value="F:signaling adaptor activity"/>
    <property type="evidence" value="ECO:0007669"/>
    <property type="project" value="InterPro"/>
</dbReference>
<dbReference type="PANTHER" id="PTHR22998">
    <property type="entry name" value="SARM1"/>
    <property type="match status" value="1"/>
</dbReference>
<evidence type="ECO:0000313" key="4">
    <source>
        <dbReference type="EMBL" id="RWS24608.1"/>
    </source>
</evidence>